<gene>
    <name evidence="3" type="ORF">DXG03_006903</name>
</gene>
<feature type="chain" id="PRO_5040267228" description="Transcobalamin-like C-terminal domain-containing protein" evidence="1">
    <location>
        <begin position="21"/>
        <end position="234"/>
    </location>
</feature>
<dbReference type="OrthoDB" id="10007757at2759"/>
<comment type="caution">
    <text evidence="3">The sequence shown here is derived from an EMBL/GenBank/DDBJ whole genome shotgun (WGS) entry which is preliminary data.</text>
</comment>
<keyword evidence="1" id="KW-0732">Signal</keyword>
<evidence type="ECO:0000259" key="2">
    <source>
        <dbReference type="Pfam" id="PF14478"/>
    </source>
</evidence>
<proteinExistence type="predicted"/>
<organism evidence="3 4">
    <name type="scientific">Asterophora parasitica</name>
    <dbReference type="NCBI Taxonomy" id="117018"/>
    <lineage>
        <taxon>Eukaryota</taxon>
        <taxon>Fungi</taxon>
        <taxon>Dikarya</taxon>
        <taxon>Basidiomycota</taxon>
        <taxon>Agaricomycotina</taxon>
        <taxon>Agaricomycetes</taxon>
        <taxon>Agaricomycetidae</taxon>
        <taxon>Agaricales</taxon>
        <taxon>Tricholomatineae</taxon>
        <taxon>Lyophyllaceae</taxon>
        <taxon>Asterophora</taxon>
    </lineage>
</organism>
<accession>A0A9P7KDB0</accession>
<dbReference type="InterPro" id="IPR027954">
    <property type="entry name" value="Transcobalamin-like_C"/>
</dbReference>
<feature type="domain" description="Transcobalamin-like C-terminal" evidence="2">
    <location>
        <begin position="96"/>
        <end position="151"/>
    </location>
</feature>
<reference evidence="3" key="2">
    <citation type="submission" date="2021-10" db="EMBL/GenBank/DDBJ databases">
        <title>Phylogenomics reveals ancestral predisposition of the termite-cultivated fungus Termitomyces towards a domesticated lifestyle.</title>
        <authorList>
            <person name="Auxier B."/>
            <person name="Grum-Grzhimaylo A."/>
            <person name="Cardenas M.E."/>
            <person name="Lodge J.D."/>
            <person name="Laessoe T."/>
            <person name="Pedersen O."/>
            <person name="Smith M.E."/>
            <person name="Kuyper T.W."/>
            <person name="Franco-Molano E.A."/>
            <person name="Baroni T.J."/>
            <person name="Aanen D.K."/>
        </authorList>
    </citation>
    <scope>NUCLEOTIDE SEQUENCE</scope>
    <source>
        <strain evidence="3">AP01</strain>
        <tissue evidence="3">Mycelium</tissue>
    </source>
</reference>
<feature type="signal peptide" evidence="1">
    <location>
        <begin position="1"/>
        <end position="20"/>
    </location>
</feature>
<reference evidence="3" key="1">
    <citation type="submission" date="2020-07" db="EMBL/GenBank/DDBJ databases">
        <authorList>
            <person name="Nieuwenhuis M."/>
            <person name="Van De Peppel L.J.J."/>
        </authorList>
    </citation>
    <scope>NUCLEOTIDE SEQUENCE</scope>
    <source>
        <strain evidence="3">AP01</strain>
        <tissue evidence="3">Mycelium</tissue>
    </source>
</reference>
<sequence length="234" mass="24786">MFRVSLIALAASLFVPLALAVPAPASNVGTVVNLRIEGKTGTIFEGPVLTRGHDVETVSGGRHHCDGTNLGQNPTSGPTATSALDDAAKQHNFSWDGTFYPQYDDYFVTEIGGVRQTQSEFWGYFVNYKLPDVGGCQQRVKLLDEVLWAFDPFGKPALKLSGTQLARVGKPVTLTVTDGQNGTPIVGASVDGQISDAAGHVTVTFTSAGVKGLKAEKANTVRSNRLQIAVVPDV</sequence>
<dbReference type="Pfam" id="PF14478">
    <property type="entry name" value="DUF4430"/>
    <property type="match status" value="1"/>
</dbReference>
<dbReference type="EMBL" id="JABCKV010000049">
    <property type="protein sequence ID" value="KAG5645089.1"/>
    <property type="molecule type" value="Genomic_DNA"/>
</dbReference>
<evidence type="ECO:0000313" key="4">
    <source>
        <dbReference type="Proteomes" id="UP000775547"/>
    </source>
</evidence>
<evidence type="ECO:0000256" key="1">
    <source>
        <dbReference type="SAM" id="SignalP"/>
    </source>
</evidence>
<dbReference type="Proteomes" id="UP000775547">
    <property type="component" value="Unassembled WGS sequence"/>
</dbReference>
<name>A0A9P7KDB0_9AGAR</name>
<evidence type="ECO:0000313" key="3">
    <source>
        <dbReference type="EMBL" id="KAG5645089.1"/>
    </source>
</evidence>
<dbReference type="Gene3D" id="2.170.130.30">
    <property type="match status" value="1"/>
</dbReference>
<dbReference type="AlphaFoldDB" id="A0A9P7KDB0"/>
<keyword evidence="4" id="KW-1185">Reference proteome</keyword>
<protein>
    <recommendedName>
        <fullName evidence="2">Transcobalamin-like C-terminal domain-containing protein</fullName>
    </recommendedName>
</protein>